<evidence type="ECO:0008006" key="3">
    <source>
        <dbReference type="Google" id="ProtNLM"/>
    </source>
</evidence>
<organism evidence="1 2">
    <name type="scientific">Malus baccata</name>
    <name type="common">Siberian crab apple</name>
    <name type="synonym">Pyrus baccata</name>
    <dbReference type="NCBI Taxonomy" id="106549"/>
    <lineage>
        <taxon>Eukaryota</taxon>
        <taxon>Viridiplantae</taxon>
        <taxon>Streptophyta</taxon>
        <taxon>Embryophyta</taxon>
        <taxon>Tracheophyta</taxon>
        <taxon>Spermatophyta</taxon>
        <taxon>Magnoliopsida</taxon>
        <taxon>eudicotyledons</taxon>
        <taxon>Gunneridae</taxon>
        <taxon>Pentapetalae</taxon>
        <taxon>rosids</taxon>
        <taxon>fabids</taxon>
        <taxon>Rosales</taxon>
        <taxon>Rosaceae</taxon>
        <taxon>Amygdaloideae</taxon>
        <taxon>Maleae</taxon>
        <taxon>Malus</taxon>
    </lineage>
</organism>
<dbReference type="InterPro" id="IPR036397">
    <property type="entry name" value="RNaseH_sf"/>
</dbReference>
<dbReference type="PANTHER" id="PTHR45835:SF99">
    <property type="entry name" value="CHROMO DOMAIN-CONTAINING PROTEIN-RELATED"/>
    <property type="match status" value="1"/>
</dbReference>
<dbReference type="Proteomes" id="UP000315295">
    <property type="component" value="Unassembled WGS sequence"/>
</dbReference>
<keyword evidence="2" id="KW-1185">Reference proteome</keyword>
<dbReference type="GO" id="GO:0003676">
    <property type="term" value="F:nucleic acid binding"/>
    <property type="evidence" value="ECO:0007669"/>
    <property type="project" value="InterPro"/>
</dbReference>
<name>A0A540M261_MALBA</name>
<evidence type="ECO:0000313" key="1">
    <source>
        <dbReference type="EMBL" id="TQD92834.1"/>
    </source>
</evidence>
<dbReference type="EMBL" id="VIEB01000383">
    <property type="protein sequence ID" value="TQD92834.1"/>
    <property type="molecule type" value="Genomic_DNA"/>
</dbReference>
<reference evidence="1 2" key="1">
    <citation type="journal article" date="2019" name="G3 (Bethesda)">
        <title>Sequencing of a Wild Apple (Malus baccata) Genome Unravels the Differences Between Cultivated and Wild Apple Species Regarding Disease Resistance and Cold Tolerance.</title>
        <authorList>
            <person name="Chen X."/>
        </authorList>
    </citation>
    <scope>NUCLEOTIDE SEQUENCE [LARGE SCALE GENOMIC DNA]</scope>
    <source>
        <strain evidence="2">cv. Shandingzi</strain>
        <tissue evidence="1">Leaves</tissue>
    </source>
</reference>
<comment type="caution">
    <text evidence="1">The sequence shown here is derived from an EMBL/GenBank/DDBJ whole genome shotgun (WGS) entry which is preliminary data.</text>
</comment>
<dbReference type="Gene3D" id="3.30.420.10">
    <property type="entry name" value="Ribonuclease H-like superfamily/Ribonuclease H"/>
    <property type="match status" value="1"/>
</dbReference>
<gene>
    <name evidence="1" type="ORF">C1H46_021543</name>
</gene>
<protein>
    <recommendedName>
        <fullName evidence="3">Integrase catalytic domain-containing protein</fullName>
    </recommendedName>
</protein>
<sequence length="117" mass="13554">MAQMPIILRLMDNLKEFAYNNSFHSSIGMSPFEVLYGKLCRTLLCWSEVNKKVLVGPKIIDETTHNIQVIKRNLKATHDQQKSIADMHSTDKVYAVGDQVFLKLLPWKCVVCFRKKR</sequence>
<evidence type="ECO:0000313" key="2">
    <source>
        <dbReference type="Proteomes" id="UP000315295"/>
    </source>
</evidence>
<proteinExistence type="predicted"/>
<dbReference type="PANTHER" id="PTHR45835">
    <property type="entry name" value="YALI0A06105P"/>
    <property type="match status" value="1"/>
</dbReference>
<accession>A0A540M261</accession>
<dbReference type="AlphaFoldDB" id="A0A540M261"/>